<keyword evidence="4" id="KW-0067">ATP-binding</keyword>
<sequence>MFLWIYTMEGLPSNKAVKLKDVDKTYREKAEPATMVEEERRLMYVAVTRAKKRLYVTLPKKKQDKPCGRSKFLKELNLPIVNCVDISKKVLILK</sequence>
<evidence type="ECO:0000256" key="3">
    <source>
        <dbReference type="ARBA" id="ARBA00022806"/>
    </source>
</evidence>
<dbReference type="AlphaFoldDB" id="A0AAP8U697"/>
<feature type="domain" description="UvrD-like helicase C-terminal" evidence="5">
    <location>
        <begin position="30"/>
        <end position="59"/>
    </location>
</feature>
<dbReference type="GO" id="GO:0016787">
    <property type="term" value="F:hydrolase activity"/>
    <property type="evidence" value="ECO:0007669"/>
    <property type="project" value="UniProtKB-KW"/>
</dbReference>
<dbReference type="EMBL" id="PRKQ01000005">
    <property type="protein sequence ID" value="PPB08916.1"/>
    <property type="molecule type" value="Genomic_DNA"/>
</dbReference>
<evidence type="ECO:0000259" key="5">
    <source>
        <dbReference type="Pfam" id="PF13361"/>
    </source>
</evidence>
<evidence type="ECO:0000256" key="4">
    <source>
        <dbReference type="ARBA" id="ARBA00022840"/>
    </source>
</evidence>
<comment type="caution">
    <text evidence="6">The sequence shown here is derived from an EMBL/GenBank/DDBJ whole genome shotgun (WGS) entry which is preliminary data.</text>
</comment>
<evidence type="ECO:0000313" key="7">
    <source>
        <dbReference type="Proteomes" id="UP000239759"/>
    </source>
</evidence>
<proteinExistence type="predicted"/>
<dbReference type="SUPFAM" id="SSF52540">
    <property type="entry name" value="P-loop containing nucleoside triphosphate hydrolases"/>
    <property type="match status" value="1"/>
</dbReference>
<organism evidence="6 7">
    <name type="scientific">Brevibacillus laterosporus</name>
    <name type="common">Bacillus laterosporus</name>
    <dbReference type="NCBI Taxonomy" id="1465"/>
    <lineage>
        <taxon>Bacteria</taxon>
        <taxon>Bacillati</taxon>
        <taxon>Bacillota</taxon>
        <taxon>Bacilli</taxon>
        <taxon>Bacillales</taxon>
        <taxon>Paenibacillaceae</taxon>
        <taxon>Brevibacillus</taxon>
    </lineage>
</organism>
<dbReference type="Proteomes" id="UP000239759">
    <property type="component" value="Unassembled WGS sequence"/>
</dbReference>
<evidence type="ECO:0000256" key="2">
    <source>
        <dbReference type="ARBA" id="ARBA00022801"/>
    </source>
</evidence>
<dbReference type="GO" id="GO:0005524">
    <property type="term" value="F:ATP binding"/>
    <property type="evidence" value="ECO:0007669"/>
    <property type="project" value="UniProtKB-KW"/>
</dbReference>
<keyword evidence="1" id="KW-0547">Nucleotide-binding</keyword>
<accession>A0AAP8U697</accession>
<evidence type="ECO:0000313" key="6">
    <source>
        <dbReference type="EMBL" id="PPB08916.1"/>
    </source>
</evidence>
<reference evidence="6 7" key="1">
    <citation type="submission" date="2018-02" db="EMBL/GenBank/DDBJ databases">
        <title>Comparative analysis of genomes of three Brevibacillus laterosporus strains producers of potent antimicrobials isolated from silage.</title>
        <authorList>
            <person name="Kojic M."/>
            <person name="Miljkovic M."/>
            <person name="Studholme D."/>
            <person name="Filipic B."/>
        </authorList>
    </citation>
    <scope>NUCLEOTIDE SEQUENCE [LARGE SCALE GENOMIC DNA]</scope>
    <source>
        <strain evidence="6 7">BGSP11</strain>
    </source>
</reference>
<keyword evidence="3" id="KW-0347">Helicase</keyword>
<keyword evidence="2" id="KW-0378">Hydrolase</keyword>
<protein>
    <recommendedName>
        <fullName evidence="5">UvrD-like helicase C-terminal domain-containing protein</fullName>
    </recommendedName>
</protein>
<name>A0AAP8U697_BRELA</name>
<evidence type="ECO:0000256" key="1">
    <source>
        <dbReference type="ARBA" id="ARBA00022741"/>
    </source>
</evidence>
<dbReference type="GO" id="GO:0004386">
    <property type="term" value="F:helicase activity"/>
    <property type="evidence" value="ECO:0007669"/>
    <property type="project" value="UniProtKB-KW"/>
</dbReference>
<dbReference type="Gene3D" id="3.30.160.800">
    <property type="match status" value="1"/>
</dbReference>
<dbReference type="InterPro" id="IPR027417">
    <property type="entry name" value="P-loop_NTPase"/>
</dbReference>
<gene>
    <name evidence="6" type="ORF">C4A77_06420</name>
</gene>
<dbReference type="Pfam" id="PF13361">
    <property type="entry name" value="UvrD_C"/>
    <property type="match status" value="1"/>
</dbReference>
<dbReference type="InterPro" id="IPR014017">
    <property type="entry name" value="DNA_helicase_UvrD-like_C"/>
</dbReference>